<protein>
    <submittedName>
        <fullName evidence="1">Uncharacterized protein</fullName>
    </submittedName>
</protein>
<evidence type="ECO:0000313" key="2">
    <source>
        <dbReference type="Proteomes" id="UP000646478"/>
    </source>
</evidence>
<sequence>MSRAVIQIRHETDDMAAIKAMGERFAAAWKSGQQQDSVAVLTFSSPAQLFSVLTPKRWELIEHLQKIGPSSIRGLARSLDRGIKRVHED</sequence>
<dbReference type="Pfam" id="PF25212">
    <property type="entry name" value="HVO_A0114"/>
    <property type="match status" value="1"/>
</dbReference>
<dbReference type="EMBL" id="BMHH01000018">
    <property type="protein sequence ID" value="GGB04998.1"/>
    <property type="molecule type" value="Genomic_DNA"/>
</dbReference>
<organism evidence="1 2">
    <name type="scientific">Brucella endophytica</name>
    <dbReference type="NCBI Taxonomy" id="1963359"/>
    <lineage>
        <taxon>Bacteria</taxon>
        <taxon>Pseudomonadati</taxon>
        <taxon>Pseudomonadota</taxon>
        <taxon>Alphaproteobacteria</taxon>
        <taxon>Hyphomicrobiales</taxon>
        <taxon>Brucellaceae</taxon>
        <taxon>Brucella/Ochrobactrum group</taxon>
        <taxon>Brucella</taxon>
    </lineage>
</organism>
<proteinExistence type="predicted"/>
<comment type="caution">
    <text evidence="1">The sequence shown here is derived from an EMBL/GenBank/DDBJ whole genome shotgun (WGS) entry which is preliminary data.</text>
</comment>
<gene>
    <name evidence="1" type="ORF">GCM10011491_36430</name>
</gene>
<reference evidence="1" key="1">
    <citation type="journal article" date="2014" name="Int. J. Syst. Evol. Microbiol.">
        <title>Complete genome sequence of Corynebacterium casei LMG S-19264T (=DSM 44701T), isolated from a smear-ripened cheese.</title>
        <authorList>
            <consortium name="US DOE Joint Genome Institute (JGI-PGF)"/>
            <person name="Walter F."/>
            <person name="Albersmeier A."/>
            <person name="Kalinowski J."/>
            <person name="Ruckert C."/>
        </authorList>
    </citation>
    <scope>NUCLEOTIDE SEQUENCE</scope>
    <source>
        <strain evidence="1">CGMCC 1.15082</strain>
    </source>
</reference>
<dbReference type="RefSeq" id="WP_236016262.1">
    <property type="nucleotide sequence ID" value="NZ_BMHH01000018.1"/>
</dbReference>
<dbReference type="Proteomes" id="UP000646478">
    <property type="component" value="Unassembled WGS sequence"/>
</dbReference>
<reference evidence="1" key="2">
    <citation type="submission" date="2020-09" db="EMBL/GenBank/DDBJ databases">
        <authorList>
            <person name="Sun Q."/>
            <person name="Zhou Y."/>
        </authorList>
    </citation>
    <scope>NUCLEOTIDE SEQUENCE</scope>
    <source>
        <strain evidence="1">CGMCC 1.15082</strain>
    </source>
</reference>
<name>A0A916WJX1_9HYPH</name>
<accession>A0A916WJX1</accession>
<evidence type="ECO:0000313" key="1">
    <source>
        <dbReference type="EMBL" id="GGB04998.1"/>
    </source>
</evidence>
<keyword evidence="2" id="KW-1185">Reference proteome</keyword>
<dbReference type="AlphaFoldDB" id="A0A916WJX1"/>